<evidence type="ECO:0000256" key="3">
    <source>
        <dbReference type="ARBA" id="ARBA00022857"/>
    </source>
</evidence>
<dbReference type="InterPro" id="IPR000631">
    <property type="entry name" value="CARKD"/>
</dbReference>
<dbReference type="Pfam" id="PF01256">
    <property type="entry name" value="Carb_kinase"/>
    <property type="match status" value="1"/>
</dbReference>
<evidence type="ECO:0000256" key="2">
    <source>
        <dbReference type="ARBA" id="ARBA00022840"/>
    </source>
</evidence>
<name>A0A9W8AWM1_9FUNG</name>
<dbReference type="OrthoDB" id="8110916at2759"/>
<evidence type="ECO:0000256" key="5">
    <source>
        <dbReference type="ARBA" id="ARBA00023239"/>
    </source>
</evidence>
<evidence type="ECO:0000256" key="4">
    <source>
        <dbReference type="ARBA" id="ARBA00023027"/>
    </source>
</evidence>
<proteinExistence type="inferred from homology"/>
<keyword evidence="5" id="KW-0456">Lyase</keyword>
<comment type="catalytic activity">
    <reaction evidence="6">
        <text>(6S)-NADPHX + ATP = ADP + phosphate + NADPH + H(+)</text>
        <dbReference type="Rhea" id="RHEA:32231"/>
        <dbReference type="ChEBI" id="CHEBI:15378"/>
        <dbReference type="ChEBI" id="CHEBI:30616"/>
        <dbReference type="ChEBI" id="CHEBI:43474"/>
        <dbReference type="ChEBI" id="CHEBI:57783"/>
        <dbReference type="ChEBI" id="CHEBI:64076"/>
        <dbReference type="ChEBI" id="CHEBI:456216"/>
        <dbReference type="EC" id="4.2.1.93"/>
    </reaction>
</comment>
<keyword evidence="1" id="KW-0547">Nucleotide-binding</keyword>
<keyword evidence="2" id="KW-0067">ATP-binding</keyword>
<evidence type="ECO:0000256" key="6">
    <source>
        <dbReference type="ARBA" id="ARBA00047472"/>
    </source>
</evidence>
<dbReference type="PROSITE" id="PS51383">
    <property type="entry name" value="YJEF_C_3"/>
    <property type="match status" value="1"/>
</dbReference>
<feature type="domain" description="YjeF C-terminal" evidence="7">
    <location>
        <begin position="4"/>
        <end position="272"/>
    </location>
</feature>
<dbReference type="SUPFAM" id="SSF53613">
    <property type="entry name" value="Ribokinase-like"/>
    <property type="match status" value="1"/>
</dbReference>
<sequence length="272" mass="29325">MRPNLNTVKQLIPPLSPHFHKGQHGRLGVVGGSEDYTGAPYFSSTATFRTGADMCHILCEPSAAVALKSYSPDLIVVPCLQTSTTTPEKSLDKILDQAGNILQRLHAVIVGPGLSRDAKMLQCAKGIVQRARELKLPIVMDADGLYLVQQDPEVIKGYPHSILTPNVNEFRRLCEAMNINTEGGPEGEAAQKLSKALGGPTIVQKGQRDIIANAKHLFVCSEEGGLKRCGGQGDILSGILGTWMAWGALYCKDVWSHDRSISPDDIPALAAY</sequence>
<gene>
    <name evidence="8" type="ORF">H4R34_005369</name>
</gene>
<protein>
    <recommendedName>
        <fullName evidence="7">YjeF C-terminal domain-containing protein</fullName>
    </recommendedName>
</protein>
<dbReference type="InterPro" id="IPR029056">
    <property type="entry name" value="Ribokinase-like"/>
</dbReference>
<evidence type="ECO:0000313" key="8">
    <source>
        <dbReference type="EMBL" id="KAJ1972564.1"/>
    </source>
</evidence>
<dbReference type="GO" id="GO:0005524">
    <property type="term" value="F:ATP binding"/>
    <property type="evidence" value="ECO:0007669"/>
    <property type="project" value="UniProtKB-KW"/>
</dbReference>
<evidence type="ECO:0000313" key="9">
    <source>
        <dbReference type="Proteomes" id="UP001151582"/>
    </source>
</evidence>
<keyword evidence="9" id="KW-1185">Reference proteome</keyword>
<reference evidence="8" key="1">
    <citation type="submission" date="2022-07" db="EMBL/GenBank/DDBJ databases">
        <title>Phylogenomic reconstructions and comparative analyses of Kickxellomycotina fungi.</title>
        <authorList>
            <person name="Reynolds N.K."/>
            <person name="Stajich J.E."/>
            <person name="Barry K."/>
            <person name="Grigoriev I.V."/>
            <person name="Crous P."/>
            <person name="Smith M.E."/>
        </authorList>
    </citation>
    <scope>NUCLEOTIDE SEQUENCE</scope>
    <source>
        <strain evidence="8">RSA 567</strain>
    </source>
</reference>
<dbReference type="AlphaFoldDB" id="A0A9W8AWM1"/>
<dbReference type="PANTHER" id="PTHR12592:SF0">
    <property type="entry name" value="ATP-DEPENDENT (S)-NAD(P)H-HYDRATE DEHYDRATASE"/>
    <property type="match status" value="1"/>
</dbReference>
<keyword evidence="4" id="KW-0520">NAD</keyword>
<dbReference type="GO" id="GO:0110051">
    <property type="term" value="P:metabolite repair"/>
    <property type="evidence" value="ECO:0007669"/>
    <property type="project" value="TreeGrafter"/>
</dbReference>
<keyword evidence="3" id="KW-0521">NADP</keyword>
<evidence type="ECO:0000259" key="7">
    <source>
        <dbReference type="PROSITE" id="PS51383"/>
    </source>
</evidence>
<dbReference type="GO" id="GO:0047453">
    <property type="term" value="F:ATP-dependent NAD(P)H-hydrate dehydratase activity"/>
    <property type="evidence" value="ECO:0007669"/>
    <property type="project" value="UniProtKB-EC"/>
</dbReference>
<feature type="non-terminal residue" evidence="8">
    <location>
        <position position="272"/>
    </location>
</feature>
<dbReference type="HAMAP" id="MF_01965">
    <property type="entry name" value="NADHX_dehydratase"/>
    <property type="match status" value="1"/>
</dbReference>
<comment type="caution">
    <text evidence="8">The sequence shown here is derived from an EMBL/GenBank/DDBJ whole genome shotgun (WGS) entry which is preliminary data.</text>
</comment>
<accession>A0A9W8AWM1</accession>
<dbReference type="EMBL" id="JANBQB010001021">
    <property type="protein sequence ID" value="KAJ1972564.1"/>
    <property type="molecule type" value="Genomic_DNA"/>
</dbReference>
<dbReference type="CDD" id="cd01171">
    <property type="entry name" value="YXKO-related"/>
    <property type="match status" value="1"/>
</dbReference>
<dbReference type="NCBIfam" id="TIGR00196">
    <property type="entry name" value="yjeF_cterm"/>
    <property type="match status" value="1"/>
</dbReference>
<dbReference type="Proteomes" id="UP001151582">
    <property type="component" value="Unassembled WGS sequence"/>
</dbReference>
<organism evidence="8 9">
    <name type="scientific">Dimargaris verticillata</name>
    <dbReference type="NCBI Taxonomy" id="2761393"/>
    <lineage>
        <taxon>Eukaryota</taxon>
        <taxon>Fungi</taxon>
        <taxon>Fungi incertae sedis</taxon>
        <taxon>Zoopagomycota</taxon>
        <taxon>Kickxellomycotina</taxon>
        <taxon>Dimargaritomycetes</taxon>
        <taxon>Dimargaritales</taxon>
        <taxon>Dimargaritaceae</taxon>
        <taxon>Dimargaris</taxon>
    </lineage>
</organism>
<evidence type="ECO:0000256" key="1">
    <source>
        <dbReference type="ARBA" id="ARBA00022741"/>
    </source>
</evidence>
<dbReference type="Gene3D" id="3.40.1190.20">
    <property type="match status" value="1"/>
</dbReference>
<dbReference type="PANTHER" id="PTHR12592">
    <property type="entry name" value="ATP-DEPENDENT (S)-NAD(P)H-HYDRATE DEHYDRATASE FAMILY MEMBER"/>
    <property type="match status" value="1"/>
</dbReference>